<dbReference type="EMBL" id="CAJNDS010002204">
    <property type="protein sequence ID" value="CAE7371250.1"/>
    <property type="molecule type" value="Genomic_DNA"/>
</dbReference>
<dbReference type="InterPro" id="IPR051637">
    <property type="entry name" value="Ank_repeat_dom-contain_49"/>
</dbReference>
<evidence type="ECO:0000256" key="3">
    <source>
        <dbReference type="PROSITE-ProRule" id="PRU00117"/>
    </source>
</evidence>
<dbReference type="AlphaFoldDB" id="A0A812Q2E9"/>
<dbReference type="PANTHER" id="PTHR24180:SF45">
    <property type="entry name" value="POLY [ADP-RIBOSE] POLYMERASE TANKYRASE"/>
    <property type="match status" value="1"/>
</dbReference>
<feature type="domain" description="Ubiquitin-like" evidence="5">
    <location>
        <begin position="159"/>
        <end position="225"/>
    </location>
</feature>
<evidence type="ECO:0000313" key="6">
    <source>
        <dbReference type="EMBL" id="CAE7371250.1"/>
    </source>
</evidence>
<keyword evidence="1" id="KW-0677">Repeat</keyword>
<dbReference type="SUPFAM" id="SSF54791">
    <property type="entry name" value="Eukaryotic type KH-domain (KH-domain type I)"/>
    <property type="match status" value="2"/>
</dbReference>
<dbReference type="OrthoDB" id="441329at2759"/>
<dbReference type="Proteomes" id="UP000604046">
    <property type="component" value="Unassembled WGS sequence"/>
</dbReference>
<evidence type="ECO:0000256" key="1">
    <source>
        <dbReference type="ARBA" id="ARBA00022737"/>
    </source>
</evidence>
<sequence>MPKNNSRRMVDCSDRCAATCPDPCKRRSLAPEQESGARLIFSNKGDFFPDTLLRVLGELALAEIDKIVTSLLLLEMKVFADTSEAVNVALDLIVGRMRELAEDERSRTPPAGCEMLGKEEGEYVFRVILPRDLTGLLIGSQGANIKQLRRESGAKDSGVEVAITTITGQSCVVRLQATATVQEAKHSIESALPGFPVIEQQLLQGTAILPDDSRPFVEIAQQGLELLVLRQPRMNLKKFISEHGYTESDVPAYLDYLLREASRREEPNVCLEIICHPKFSRFEREEHRNNEKERASMLLSLLHQPLFPAFESLVQHEGFGQIPGMLDEAAVALHSAASAGLAQHCRCLLESPHFQAAASKKPGTSSTALHHAANAEVLRVLLDSPTLATALNEQDRFGCTVLHYVTTEEMCRMILSQTVLASEFVNKVDFSGQTALHCAKNAGISAALLEHGALCSLSVADNLGRTPLHTLARNAPALATLLRFSAAGSAGSGDGAEDGAEGADFDVNALDKRGRTALHYATSEEACALLFQAGFGAINALDDVGMSALHTAKNLGVVRAVVEHPKFLKLNAICDFGISQHSDSALSRAASLGDSPLVLELLRHPGHDLQSLQKAADFAQGCTETACQAARWMYLVSPLSASFGEPTRQHRLATLSGVPESILEALRRITDTMQQEAGSDEFQQYLRVINFSEATAHEGSGGGWSYDGPGKGGFRQPPFRSEGKAPVGLDLLGEDLAMLPRGAAEMSYSVSCALPGQLVPALIGKAGELVRSIEDRTGAKIDISRDPLPGRDNLRKMECIGPLLSIYAAHTLMMQRLQEVEQTPPPARRPDRSEPHRSWSGHRRSDDNGSSRTERQKELEAMVADLERKLSEAQGMP</sequence>
<evidence type="ECO:0000256" key="4">
    <source>
        <dbReference type="SAM" id="MobiDB-lite"/>
    </source>
</evidence>
<protein>
    <recommendedName>
        <fullName evidence="5">Ubiquitin-like domain-containing protein</fullName>
    </recommendedName>
</protein>
<keyword evidence="7" id="KW-1185">Reference proteome</keyword>
<dbReference type="Pfam" id="PF00013">
    <property type="entry name" value="KH_1"/>
    <property type="match status" value="2"/>
</dbReference>
<dbReference type="SMART" id="SM00322">
    <property type="entry name" value="KH"/>
    <property type="match status" value="2"/>
</dbReference>
<dbReference type="CDD" id="cd00105">
    <property type="entry name" value="KH-I"/>
    <property type="match status" value="1"/>
</dbReference>
<dbReference type="PANTHER" id="PTHR24180">
    <property type="entry name" value="CYCLIN-DEPENDENT KINASE INHIBITOR 2C-RELATED"/>
    <property type="match status" value="1"/>
</dbReference>
<proteinExistence type="predicted"/>
<dbReference type="PROSITE" id="PS50084">
    <property type="entry name" value="KH_TYPE_1"/>
    <property type="match status" value="2"/>
</dbReference>
<dbReference type="InterPro" id="IPR004087">
    <property type="entry name" value="KH_dom"/>
</dbReference>
<accession>A0A812Q2E9</accession>
<feature type="region of interest" description="Disordered" evidence="4">
    <location>
        <begin position="819"/>
        <end position="860"/>
    </location>
</feature>
<dbReference type="PROSITE" id="PS50053">
    <property type="entry name" value="UBIQUITIN_2"/>
    <property type="match status" value="1"/>
</dbReference>
<keyword evidence="2" id="KW-0040">ANK repeat</keyword>
<dbReference type="InterPro" id="IPR036612">
    <property type="entry name" value="KH_dom_type_1_sf"/>
</dbReference>
<dbReference type="Gene3D" id="1.25.40.20">
    <property type="entry name" value="Ankyrin repeat-containing domain"/>
    <property type="match status" value="3"/>
</dbReference>
<dbReference type="Gene3D" id="3.30.310.210">
    <property type="match status" value="1"/>
</dbReference>
<dbReference type="InterPro" id="IPR036770">
    <property type="entry name" value="Ankyrin_rpt-contain_sf"/>
</dbReference>
<comment type="caution">
    <text evidence="6">The sequence shown here is derived from an EMBL/GenBank/DDBJ whole genome shotgun (WGS) entry which is preliminary data.</text>
</comment>
<name>A0A812Q2E9_9DINO</name>
<dbReference type="Gene3D" id="3.30.1370.10">
    <property type="entry name" value="K Homology domain, type 1"/>
    <property type="match status" value="1"/>
</dbReference>
<evidence type="ECO:0000313" key="7">
    <source>
        <dbReference type="Proteomes" id="UP000604046"/>
    </source>
</evidence>
<organism evidence="6 7">
    <name type="scientific">Symbiodinium natans</name>
    <dbReference type="NCBI Taxonomy" id="878477"/>
    <lineage>
        <taxon>Eukaryota</taxon>
        <taxon>Sar</taxon>
        <taxon>Alveolata</taxon>
        <taxon>Dinophyceae</taxon>
        <taxon>Suessiales</taxon>
        <taxon>Symbiodiniaceae</taxon>
        <taxon>Symbiodinium</taxon>
    </lineage>
</organism>
<dbReference type="InterPro" id="IPR004088">
    <property type="entry name" value="KH_dom_type_1"/>
</dbReference>
<feature type="compositionally biased region" description="Basic and acidic residues" evidence="4">
    <location>
        <begin position="828"/>
        <end position="860"/>
    </location>
</feature>
<gene>
    <name evidence="6" type="ORF">SNAT2548_LOCUS20266</name>
</gene>
<dbReference type="GO" id="GO:0003723">
    <property type="term" value="F:RNA binding"/>
    <property type="evidence" value="ECO:0007669"/>
    <property type="project" value="UniProtKB-UniRule"/>
</dbReference>
<evidence type="ECO:0000259" key="5">
    <source>
        <dbReference type="PROSITE" id="PS50053"/>
    </source>
</evidence>
<dbReference type="InterPro" id="IPR000626">
    <property type="entry name" value="Ubiquitin-like_dom"/>
</dbReference>
<keyword evidence="3" id="KW-0694">RNA-binding</keyword>
<evidence type="ECO:0000256" key="2">
    <source>
        <dbReference type="ARBA" id="ARBA00023043"/>
    </source>
</evidence>
<reference evidence="6" key="1">
    <citation type="submission" date="2021-02" db="EMBL/GenBank/DDBJ databases">
        <authorList>
            <person name="Dougan E. K."/>
            <person name="Rhodes N."/>
            <person name="Thang M."/>
            <person name="Chan C."/>
        </authorList>
    </citation>
    <scope>NUCLEOTIDE SEQUENCE</scope>
</reference>
<dbReference type="SUPFAM" id="SSF48403">
    <property type="entry name" value="Ankyrin repeat"/>
    <property type="match status" value="1"/>
</dbReference>